<dbReference type="InterPro" id="IPR016151">
    <property type="entry name" value="DNA_mismatch_repair_MutS_N"/>
</dbReference>
<keyword evidence="7 10" id="KW-0234">DNA repair</keyword>
<evidence type="ECO:0000256" key="3">
    <source>
        <dbReference type="ARBA" id="ARBA00022741"/>
    </source>
</evidence>
<evidence type="ECO:0000256" key="8">
    <source>
        <dbReference type="ARBA" id="ARBA00024647"/>
    </source>
</evidence>
<evidence type="ECO:0000256" key="9">
    <source>
        <dbReference type="NCBIfam" id="TIGR01070"/>
    </source>
</evidence>
<dbReference type="PIRSF" id="PIRSF037677">
    <property type="entry name" value="DNA_mis_repair_Msh6"/>
    <property type="match status" value="1"/>
</dbReference>
<evidence type="ECO:0000256" key="2">
    <source>
        <dbReference type="ARBA" id="ARBA00021982"/>
    </source>
</evidence>
<evidence type="ECO:0000259" key="11">
    <source>
        <dbReference type="PROSITE" id="PS00486"/>
    </source>
</evidence>
<dbReference type="InterPro" id="IPR007860">
    <property type="entry name" value="DNA_mmatch_repair_MutS_con_dom"/>
</dbReference>
<dbReference type="PANTHER" id="PTHR11361">
    <property type="entry name" value="DNA MISMATCH REPAIR PROTEIN MUTS FAMILY MEMBER"/>
    <property type="match status" value="1"/>
</dbReference>
<keyword evidence="5" id="KW-0067">ATP-binding</keyword>
<dbReference type="SUPFAM" id="SSF55271">
    <property type="entry name" value="DNA repair protein MutS, domain I"/>
    <property type="match status" value="1"/>
</dbReference>
<comment type="function">
    <text evidence="8">This protein is involved in the repair of mismatches in DNA. It is possible that it carries out the mismatch recognition step. This protein has a weak ATPase activity.</text>
</comment>
<dbReference type="GO" id="GO:0005829">
    <property type="term" value="C:cytosol"/>
    <property type="evidence" value="ECO:0007669"/>
    <property type="project" value="TreeGrafter"/>
</dbReference>
<dbReference type="PROSITE" id="PS00486">
    <property type="entry name" value="DNA_MISMATCH_REPAIR_2"/>
    <property type="match status" value="1"/>
</dbReference>
<evidence type="ECO:0000313" key="12">
    <source>
        <dbReference type="EMBL" id="PJA12626.1"/>
    </source>
</evidence>
<dbReference type="AlphaFoldDB" id="A0A2M7W179"/>
<accession>A0A2M7W179</accession>
<dbReference type="Gene3D" id="3.40.1170.10">
    <property type="entry name" value="DNA repair protein MutS, domain I"/>
    <property type="match status" value="1"/>
</dbReference>
<dbReference type="Pfam" id="PF05190">
    <property type="entry name" value="MutS_IV"/>
    <property type="match status" value="1"/>
</dbReference>
<dbReference type="Pfam" id="PF05188">
    <property type="entry name" value="MutS_II"/>
    <property type="match status" value="1"/>
</dbReference>
<dbReference type="InterPro" id="IPR000432">
    <property type="entry name" value="DNA_mismatch_repair_MutS_C"/>
</dbReference>
<dbReference type="Gene3D" id="3.30.420.110">
    <property type="entry name" value="MutS, connector domain"/>
    <property type="match status" value="1"/>
</dbReference>
<evidence type="ECO:0000256" key="4">
    <source>
        <dbReference type="ARBA" id="ARBA00022763"/>
    </source>
</evidence>
<dbReference type="SUPFAM" id="SSF52540">
    <property type="entry name" value="P-loop containing nucleoside triphosphate hydrolases"/>
    <property type="match status" value="1"/>
</dbReference>
<dbReference type="Pfam" id="PF00488">
    <property type="entry name" value="MutS_V"/>
    <property type="match status" value="1"/>
</dbReference>
<dbReference type="InterPro" id="IPR045076">
    <property type="entry name" value="MutS"/>
</dbReference>
<dbReference type="Gene3D" id="3.40.50.300">
    <property type="entry name" value="P-loop containing nucleotide triphosphate hydrolases"/>
    <property type="match status" value="1"/>
</dbReference>
<proteinExistence type="inferred from homology"/>
<evidence type="ECO:0000256" key="7">
    <source>
        <dbReference type="ARBA" id="ARBA00023204"/>
    </source>
</evidence>
<dbReference type="InterPro" id="IPR036678">
    <property type="entry name" value="MutS_con_dom_sf"/>
</dbReference>
<dbReference type="SMART" id="SM00533">
    <property type="entry name" value="MUTSd"/>
    <property type="match status" value="1"/>
</dbReference>
<dbReference type="Gene3D" id="1.10.1420.10">
    <property type="match status" value="2"/>
</dbReference>
<comment type="caution">
    <text evidence="12">The sequence shown here is derived from an EMBL/GenBank/DDBJ whole genome shotgun (WGS) entry which is preliminary data.</text>
</comment>
<dbReference type="GO" id="GO:0005524">
    <property type="term" value="F:ATP binding"/>
    <property type="evidence" value="ECO:0007669"/>
    <property type="project" value="UniProtKB-UniRule"/>
</dbReference>
<evidence type="ECO:0000256" key="10">
    <source>
        <dbReference type="RuleBase" id="RU003756"/>
    </source>
</evidence>
<keyword evidence="4 10" id="KW-0227">DNA damage</keyword>
<gene>
    <name evidence="12" type="ORF">COX64_04325</name>
</gene>
<sequence length="866" mass="97351">MTETKPLMAQYAAIKAEYKDAILLFQMGDFFECFYEDAEKVSDVLGLVLTSRSKSNDAPPMAGFPQKALDDYLPRLIAAGLKVAVARQMENPKNAKGIVKRAVTEVITQGTIATQEELLSKDKNYIGCVVINGKLVGVAFADISTGEFKFYEGAIVGVKELIEQLKFKELLKSTKDSNNYTEGYNIVVQPIDDKEFSLEKTMKVLLSHFSVPNLDPLGLTDYPLATTAAGLLLTYFNDTKKTEPKHIVKIEYFNPRHALHIDPTTQRNLEIFYNLKTHRLEGSLLGVIDETRTAMGHRLLYEWLSFPQTDPQELNMRYDIVEYYAKNNALYQELTTLLTRYPDLQRLTSALGLGRIHPKHLIVMAEAVEKGISINTLHKDLHGITSLDEEQTSSLYKLSQKISAAIVISATRPTFITQGYNKELDHLVELSTNGERFIKDLYNKEKVTSNIPGLKLSFNNVFGYSFELSRIQSANAPEHFIKKQTLVNTERYITEELKQLESQVLSARDQLQILEGELYKELVTSLQQYVRALASLGQLISFIDVLLSFATSALTKRYIRPTLTTTERTLKLEGMRHPVVEKTVSEFVPNDLTVDKESNFLILTGPNMGGKSTFVRQIALLQIMAQVGSFIPATSATIPLVDKVFARIGASDDISTGKSTFMVELSEVAYIVAQATEQSLVILDEVGRGTSTYEGISLAWGIAQYIANQIGCTTIFTTHFRELTDLADLSSKFINYKVNLKEENETIYFLHTVTKGRSDKSYGIQVAKLVNLPKEIIDTAFEVLESFEKKALSVEFKQENDNAPKQENNKAVKEGQLDFFSAVQPQESEQSKKLRELLEDVNPNTLTPIEALILVEKMKKELDEKE</sequence>
<feature type="domain" description="DNA mismatch repair proteins mutS family" evidence="11">
    <location>
        <begin position="679"/>
        <end position="695"/>
    </location>
</feature>
<dbReference type="NCBIfam" id="NF003810">
    <property type="entry name" value="PRK05399.1"/>
    <property type="match status" value="1"/>
</dbReference>
<dbReference type="InterPro" id="IPR036187">
    <property type="entry name" value="DNA_mismatch_repair_MutS_sf"/>
</dbReference>
<reference evidence="13" key="1">
    <citation type="submission" date="2017-09" db="EMBL/GenBank/DDBJ databases">
        <title>Depth-based differentiation of microbial function through sediment-hosted aquifers and enrichment of novel symbionts in the deep terrestrial subsurface.</title>
        <authorList>
            <person name="Probst A.J."/>
            <person name="Ladd B."/>
            <person name="Jarett J.K."/>
            <person name="Geller-Mcgrath D.E."/>
            <person name="Sieber C.M.K."/>
            <person name="Emerson J.B."/>
            <person name="Anantharaman K."/>
            <person name="Thomas B.C."/>
            <person name="Malmstrom R."/>
            <person name="Stieglmeier M."/>
            <person name="Klingl A."/>
            <person name="Woyke T."/>
            <person name="Ryan C.M."/>
            <person name="Banfield J.F."/>
        </authorList>
    </citation>
    <scope>NUCLEOTIDE SEQUENCE [LARGE SCALE GENOMIC DNA]</scope>
</reference>
<organism evidence="12 13">
    <name type="scientific">Candidatus Dojkabacteria bacterium CG_4_10_14_0_2_um_filter_Dojkabacteria_WS6_41_15</name>
    <dbReference type="NCBI Taxonomy" id="2014249"/>
    <lineage>
        <taxon>Bacteria</taxon>
        <taxon>Candidatus Dojkabacteria</taxon>
    </lineage>
</organism>
<dbReference type="Pfam" id="PF01624">
    <property type="entry name" value="MutS_I"/>
    <property type="match status" value="1"/>
</dbReference>
<dbReference type="InterPro" id="IPR007696">
    <property type="entry name" value="DNA_mismatch_repair_MutS_core"/>
</dbReference>
<evidence type="ECO:0000313" key="13">
    <source>
        <dbReference type="Proteomes" id="UP000228952"/>
    </source>
</evidence>
<comment type="similarity">
    <text evidence="1 10">Belongs to the DNA mismatch repair MutS family.</text>
</comment>
<dbReference type="GO" id="GO:0140664">
    <property type="term" value="F:ATP-dependent DNA damage sensor activity"/>
    <property type="evidence" value="ECO:0007669"/>
    <property type="project" value="InterPro"/>
</dbReference>
<name>A0A2M7W179_9BACT</name>
<dbReference type="PANTHER" id="PTHR11361:SF34">
    <property type="entry name" value="DNA MISMATCH REPAIR PROTEIN MSH1, MITOCHONDRIAL"/>
    <property type="match status" value="1"/>
</dbReference>
<dbReference type="SUPFAM" id="SSF48334">
    <property type="entry name" value="DNA repair protein MutS, domain III"/>
    <property type="match status" value="1"/>
</dbReference>
<dbReference type="GO" id="GO:0030983">
    <property type="term" value="F:mismatched DNA binding"/>
    <property type="evidence" value="ECO:0007669"/>
    <property type="project" value="InterPro"/>
</dbReference>
<dbReference type="InterPro" id="IPR007695">
    <property type="entry name" value="DNA_mismatch_repair_MutS-lik_N"/>
</dbReference>
<evidence type="ECO:0000256" key="1">
    <source>
        <dbReference type="ARBA" id="ARBA00006271"/>
    </source>
</evidence>
<keyword evidence="3 10" id="KW-0547">Nucleotide-binding</keyword>
<dbReference type="Proteomes" id="UP000228952">
    <property type="component" value="Unassembled WGS sequence"/>
</dbReference>
<keyword evidence="6 10" id="KW-0238">DNA-binding</keyword>
<dbReference type="EMBL" id="PFQB01000107">
    <property type="protein sequence ID" value="PJA12626.1"/>
    <property type="molecule type" value="Genomic_DNA"/>
</dbReference>
<evidence type="ECO:0000256" key="6">
    <source>
        <dbReference type="ARBA" id="ARBA00023125"/>
    </source>
</evidence>
<dbReference type="GO" id="GO:0006298">
    <property type="term" value="P:mismatch repair"/>
    <property type="evidence" value="ECO:0007669"/>
    <property type="project" value="UniProtKB-UniRule"/>
</dbReference>
<protein>
    <recommendedName>
        <fullName evidence="2 9">DNA mismatch repair protein MutS</fullName>
    </recommendedName>
</protein>
<dbReference type="InterPro" id="IPR017261">
    <property type="entry name" value="DNA_mismatch_repair_MutS/MSH"/>
</dbReference>
<evidence type="ECO:0000256" key="5">
    <source>
        <dbReference type="ARBA" id="ARBA00022840"/>
    </source>
</evidence>
<dbReference type="NCBIfam" id="TIGR01070">
    <property type="entry name" value="mutS1"/>
    <property type="match status" value="1"/>
</dbReference>
<dbReference type="SUPFAM" id="SSF53150">
    <property type="entry name" value="DNA repair protein MutS, domain II"/>
    <property type="match status" value="1"/>
</dbReference>
<dbReference type="FunFam" id="3.40.50.300:FF:000870">
    <property type="entry name" value="MutS protein homolog 4"/>
    <property type="match status" value="1"/>
</dbReference>
<dbReference type="Pfam" id="PF05192">
    <property type="entry name" value="MutS_III"/>
    <property type="match status" value="1"/>
</dbReference>
<dbReference type="InterPro" id="IPR005748">
    <property type="entry name" value="DNA_mismatch_repair_MutS"/>
</dbReference>
<dbReference type="SMART" id="SM00534">
    <property type="entry name" value="MUTSac"/>
    <property type="match status" value="1"/>
</dbReference>
<dbReference type="InterPro" id="IPR027417">
    <property type="entry name" value="P-loop_NTPase"/>
</dbReference>
<dbReference type="InterPro" id="IPR007861">
    <property type="entry name" value="DNA_mismatch_repair_MutS_clamp"/>
</dbReference>